<feature type="transmembrane region" description="Helical" evidence="6">
    <location>
        <begin position="413"/>
        <end position="436"/>
    </location>
</feature>
<dbReference type="EMBL" id="JAMZEK010000003">
    <property type="protein sequence ID" value="MCP1374919.1"/>
    <property type="molecule type" value="Genomic_DNA"/>
</dbReference>
<feature type="transmembrane region" description="Helical" evidence="6">
    <location>
        <begin position="34"/>
        <end position="52"/>
    </location>
</feature>
<feature type="transmembrane region" description="Helical" evidence="6">
    <location>
        <begin position="58"/>
        <end position="75"/>
    </location>
</feature>
<feature type="transmembrane region" description="Helical" evidence="6">
    <location>
        <begin position="6"/>
        <end position="27"/>
    </location>
</feature>
<name>A0ABT1FC26_9GAMM</name>
<dbReference type="Pfam" id="PF03772">
    <property type="entry name" value="Competence"/>
    <property type="match status" value="1"/>
</dbReference>
<dbReference type="CDD" id="cd07731">
    <property type="entry name" value="ComA-like_MBL-fold"/>
    <property type="match status" value="1"/>
</dbReference>
<dbReference type="NCBIfam" id="TIGR00361">
    <property type="entry name" value="ComEC_Rec2"/>
    <property type="match status" value="1"/>
</dbReference>
<dbReference type="Gene3D" id="3.60.15.10">
    <property type="entry name" value="Ribonuclease Z/Hydroxyacylglutathione hydrolase-like"/>
    <property type="match status" value="1"/>
</dbReference>
<dbReference type="InterPro" id="IPR035681">
    <property type="entry name" value="ComA-like_MBL"/>
</dbReference>
<proteinExistence type="predicted"/>
<comment type="subcellular location">
    <subcellularLocation>
        <location evidence="1">Cell membrane</location>
        <topology evidence="1">Multi-pass membrane protein</topology>
    </subcellularLocation>
</comment>
<evidence type="ECO:0000256" key="1">
    <source>
        <dbReference type="ARBA" id="ARBA00004651"/>
    </source>
</evidence>
<keyword evidence="2" id="KW-1003">Cell membrane</keyword>
<dbReference type="InterPro" id="IPR004477">
    <property type="entry name" value="ComEC_N"/>
</dbReference>
<accession>A0ABT1FC26</accession>
<feature type="transmembrane region" description="Helical" evidence="6">
    <location>
        <begin position="247"/>
        <end position="267"/>
    </location>
</feature>
<keyword evidence="4 6" id="KW-1133">Transmembrane helix</keyword>
<dbReference type="Pfam" id="PF00753">
    <property type="entry name" value="Lactamase_B"/>
    <property type="match status" value="1"/>
</dbReference>
<feature type="transmembrane region" description="Helical" evidence="6">
    <location>
        <begin position="443"/>
        <end position="463"/>
    </location>
</feature>
<feature type="transmembrane region" description="Helical" evidence="6">
    <location>
        <begin position="381"/>
        <end position="401"/>
    </location>
</feature>
<feature type="transmembrane region" description="Helical" evidence="6">
    <location>
        <begin position="469"/>
        <end position="491"/>
    </location>
</feature>
<feature type="transmembrane region" description="Helical" evidence="6">
    <location>
        <begin position="349"/>
        <end position="369"/>
    </location>
</feature>
<keyword evidence="5 6" id="KW-0472">Membrane</keyword>
<evidence type="ECO:0000256" key="2">
    <source>
        <dbReference type="ARBA" id="ARBA00022475"/>
    </source>
</evidence>
<keyword evidence="9" id="KW-1185">Reference proteome</keyword>
<dbReference type="InterPro" id="IPR025405">
    <property type="entry name" value="DUF4131"/>
</dbReference>
<dbReference type="InterPro" id="IPR004797">
    <property type="entry name" value="Competence_ComEC/Rec2"/>
</dbReference>
<evidence type="ECO:0000313" key="9">
    <source>
        <dbReference type="Proteomes" id="UP001204615"/>
    </source>
</evidence>
<dbReference type="InterPro" id="IPR036866">
    <property type="entry name" value="RibonucZ/Hydroxyglut_hydro"/>
</dbReference>
<dbReference type="InterPro" id="IPR001279">
    <property type="entry name" value="Metallo-B-lactamas"/>
</dbReference>
<feature type="domain" description="Metallo-beta-lactamase" evidence="7">
    <location>
        <begin position="530"/>
        <end position="714"/>
    </location>
</feature>
<keyword evidence="3 6" id="KW-0812">Transmembrane</keyword>
<sequence>MPQRSLRVGVPLAGIALLLGVLVVQVFPALPRGLVLSLAVTGLVAGATACWLSPRARILGWILFGVAWAMWRGAAAMDARLPHALEGEVLLVTGQLLDLPDPRADGTRFSFRVDSARLGGRRVAWRGRVRLAWYDPSRVLRPCERWQLRVRLKRPRGMIDPGGADTERTALERRIDAVGYVREGGDNRRLGASACVDRLRQHLAASIDARMTDPHDAALLRALAVGDTRGLDPDDWAVARATGVSHLLAISGFHVGVAAAFGVGLVWPVYALFPGLGLRCPRSRAQAAAALVAALAYGLLAGMGLPTLRTLLMIAVAVVARSRRRHLDGRHALAMALLAMLLVDPLSVLAAGFWLSFVGVAFLMLCLGVQGRSWRAFARDLARGQWVMSIALLPLTLWFFGQASLVGALSNLVAVPVVSLLMVPATLLAVLALLLCPPLAAPMLALAAATGHALWWLLARMASWPGAAWYLPAVTPWALGLAMLGAIWMLAPRGTPCRWLGGLLFLPLLLPARPSIPAGGFQAWVFDVGQGLSVLVRTHGHAMLYDAGARYPSGFDVGAATVVPSLRALGVRRLDLLMISHGDNDHAGGAGAVLEAFHVPRRLAGEPSRMPMPMAPCVAGQSWHWDGVTFRVLNPHGRPSHDNDRSCVLLVEGGGDRLLLTGDITRRVEGDVAAGVPPGRPVVMTVPHHGSETSSGAAFIAALHPALAVVSAGWHNRFGHPRPAVVARYRAAGVPLLNTAGEGALRLDFPVDAPIRARPGERLRQRRYWRER</sequence>
<comment type="caution">
    <text evidence="8">The sequence shown here is derived from an EMBL/GenBank/DDBJ whole genome shotgun (WGS) entry which is preliminary data.</text>
</comment>
<dbReference type="PANTHER" id="PTHR30619:SF1">
    <property type="entry name" value="RECOMBINATION PROTEIN 2"/>
    <property type="match status" value="1"/>
</dbReference>
<dbReference type="SUPFAM" id="SSF56281">
    <property type="entry name" value="Metallo-hydrolase/oxidoreductase"/>
    <property type="match status" value="1"/>
</dbReference>
<evidence type="ECO:0000256" key="5">
    <source>
        <dbReference type="ARBA" id="ARBA00023136"/>
    </source>
</evidence>
<gene>
    <name evidence="8" type="ORF">NC595_12705</name>
</gene>
<dbReference type="PANTHER" id="PTHR30619">
    <property type="entry name" value="DNA INTERNALIZATION/COMPETENCE PROTEIN COMEC/REC2"/>
    <property type="match status" value="1"/>
</dbReference>
<dbReference type="Proteomes" id="UP001204615">
    <property type="component" value="Unassembled WGS sequence"/>
</dbReference>
<feature type="transmembrane region" description="Helical" evidence="6">
    <location>
        <begin position="287"/>
        <end position="320"/>
    </location>
</feature>
<dbReference type="Pfam" id="PF13567">
    <property type="entry name" value="DUF4131"/>
    <property type="match status" value="1"/>
</dbReference>
<evidence type="ECO:0000313" key="8">
    <source>
        <dbReference type="EMBL" id="MCP1374919.1"/>
    </source>
</evidence>
<dbReference type="NCBIfam" id="TIGR00360">
    <property type="entry name" value="ComEC_N-term"/>
    <property type="match status" value="1"/>
</dbReference>
<evidence type="ECO:0000256" key="3">
    <source>
        <dbReference type="ARBA" id="ARBA00022692"/>
    </source>
</evidence>
<protein>
    <submittedName>
        <fullName evidence="8">DNA internalization-related competence protein ComEC/Rec2</fullName>
    </submittedName>
</protein>
<organism evidence="8 9">
    <name type="scientific">Dyella lutea</name>
    <dbReference type="NCBI Taxonomy" id="2950441"/>
    <lineage>
        <taxon>Bacteria</taxon>
        <taxon>Pseudomonadati</taxon>
        <taxon>Pseudomonadota</taxon>
        <taxon>Gammaproteobacteria</taxon>
        <taxon>Lysobacterales</taxon>
        <taxon>Rhodanobacteraceae</taxon>
        <taxon>Dyella</taxon>
    </lineage>
</organism>
<evidence type="ECO:0000256" key="4">
    <source>
        <dbReference type="ARBA" id="ARBA00022989"/>
    </source>
</evidence>
<dbReference type="InterPro" id="IPR052159">
    <property type="entry name" value="Competence_DNA_uptake"/>
</dbReference>
<evidence type="ECO:0000256" key="6">
    <source>
        <dbReference type="SAM" id="Phobius"/>
    </source>
</evidence>
<evidence type="ECO:0000259" key="7">
    <source>
        <dbReference type="SMART" id="SM00849"/>
    </source>
</evidence>
<dbReference type="RefSeq" id="WP_253567025.1">
    <property type="nucleotide sequence ID" value="NZ_JAMZEK010000003.1"/>
</dbReference>
<reference evidence="8 9" key="1">
    <citation type="submission" date="2022-06" db="EMBL/GenBank/DDBJ databases">
        <title>Dyella sp. Sa strain:Sa Genome sequencing.</title>
        <authorList>
            <person name="Park S."/>
        </authorList>
    </citation>
    <scope>NUCLEOTIDE SEQUENCE [LARGE SCALE GENOMIC DNA]</scope>
    <source>
        <strain evidence="8 9">Sa</strain>
    </source>
</reference>
<dbReference type="SMART" id="SM00849">
    <property type="entry name" value="Lactamase_B"/>
    <property type="match status" value="1"/>
</dbReference>